<feature type="transmembrane region" description="Helical" evidence="1">
    <location>
        <begin position="120"/>
        <end position="142"/>
    </location>
</feature>
<feature type="transmembrane region" description="Helical" evidence="1">
    <location>
        <begin position="95"/>
        <end position="114"/>
    </location>
</feature>
<feature type="transmembrane region" description="Helical" evidence="1">
    <location>
        <begin position="54"/>
        <end position="74"/>
    </location>
</feature>
<evidence type="ECO:0000256" key="1">
    <source>
        <dbReference type="SAM" id="Phobius"/>
    </source>
</evidence>
<dbReference type="KEGG" id="ehn:H9Q80_04640"/>
<keyword evidence="1" id="KW-0472">Membrane</keyword>
<organism evidence="2 3">
    <name type="scientific">[Eubacterium] hominis</name>
    <dbReference type="NCBI Taxonomy" id="2764325"/>
    <lineage>
        <taxon>Bacteria</taxon>
        <taxon>Bacillati</taxon>
        <taxon>Bacillota</taxon>
        <taxon>Erysipelotrichia</taxon>
        <taxon>Erysipelotrichales</taxon>
        <taxon>Erysipelotrichaceae</taxon>
        <taxon>Amedibacillus</taxon>
    </lineage>
</organism>
<gene>
    <name evidence="2" type="ORF">H9Q80_04640</name>
</gene>
<protein>
    <submittedName>
        <fullName evidence="2">Uncharacterized protein</fullName>
    </submittedName>
</protein>
<name>A0A7G9GR11_9FIRM</name>
<sequence>MSKNKKVNQTSIETQKKLSSLKNMYFNRYLMVRYFLAVFVFSNFYWALYTQGQWIMALPCTMLLLAVKPCFDVIRSYGETNIDMKWSTIYFRTQLGVNIVAGILMWTGMFHDLFPFLSDIMTSRIIASTILLIGGIMAFSCIKRLDKIERNEDKQYQRIMQYEKALKLHL</sequence>
<feature type="transmembrane region" description="Helical" evidence="1">
    <location>
        <begin position="30"/>
        <end position="48"/>
    </location>
</feature>
<dbReference type="RefSeq" id="WP_117454359.1">
    <property type="nucleotide sequence ID" value="NZ_CP060636.1"/>
</dbReference>
<keyword evidence="3" id="KW-1185">Reference proteome</keyword>
<evidence type="ECO:0000313" key="3">
    <source>
        <dbReference type="Proteomes" id="UP000515856"/>
    </source>
</evidence>
<dbReference type="Proteomes" id="UP000515856">
    <property type="component" value="Chromosome"/>
</dbReference>
<keyword evidence="1" id="KW-0812">Transmembrane</keyword>
<evidence type="ECO:0000313" key="2">
    <source>
        <dbReference type="EMBL" id="QNM13243.1"/>
    </source>
</evidence>
<proteinExistence type="predicted"/>
<accession>A0A7G9GR11</accession>
<dbReference type="AlphaFoldDB" id="A0A7G9GR11"/>
<dbReference type="EMBL" id="CP060636">
    <property type="protein sequence ID" value="QNM13243.1"/>
    <property type="molecule type" value="Genomic_DNA"/>
</dbReference>
<reference evidence="2 3" key="1">
    <citation type="submission" date="2020-08" db="EMBL/GenBank/DDBJ databases">
        <authorList>
            <person name="Liu C."/>
            <person name="Sun Q."/>
        </authorList>
    </citation>
    <scope>NUCLEOTIDE SEQUENCE [LARGE SCALE GENOMIC DNA]</scope>
    <source>
        <strain evidence="2 3">NSJ-61</strain>
    </source>
</reference>
<keyword evidence="1" id="KW-1133">Transmembrane helix</keyword>